<dbReference type="InterPro" id="IPR023214">
    <property type="entry name" value="HAD_sf"/>
</dbReference>
<evidence type="ECO:0000313" key="18">
    <source>
        <dbReference type="Proteomes" id="UP000440578"/>
    </source>
</evidence>
<dbReference type="SUPFAM" id="SSF81665">
    <property type="entry name" value="Calcium ATPase, transmembrane domain M"/>
    <property type="match status" value="1"/>
</dbReference>
<dbReference type="NCBIfam" id="TIGR01657">
    <property type="entry name" value="P-ATPase-V"/>
    <property type="match status" value="1"/>
</dbReference>
<evidence type="ECO:0000259" key="15">
    <source>
        <dbReference type="Pfam" id="PF00122"/>
    </source>
</evidence>
<evidence type="ECO:0000256" key="8">
    <source>
        <dbReference type="ARBA" id="ARBA00022842"/>
    </source>
</evidence>
<protein>
    <recommendedName>
        <fullName evidence="13">Cation-transporting ATPase</fullName>
        <ecNumber evidence="13">7.2.2.-</ecNumber>
    </recommendedName>
</protein>
<evidence type="ECO:0000256" key="11">
    <source>
        <dbReference type="ARBA" id="ARBA00023136"/>
    </source>
</evidence>
<keyword evidence="6 13" id="KW-0547">Nucleotide-binding</keyword>
<feature type="region of interest" description="Disordered" evidence="14">
    <location>
        <begin position="1"/>
        <end position="22"/>
    </location>
</feature>
<dbReference type="OrthoDB" id="48943at2759"/>
<evidence type="ECO:0000256" key="4">
    <source>
        <dbReference type="ARBA" id="ARBA00022692"/>
    </source>
</evidence>
<comment type="subcellular location">
    <subcellularLocation>
        <location evidence="1 13">Membrane</location>
        <topology evidence="1 13">Multi-pass membrane protein</topology>
    </subcellularLocation>
</comment>
<dbReference type="InterPro" id="IPR006544">
    <property type="entry name" value="P-type_TPase_V"/>
</dbReference>
<feature type="compositionally biased region" description="Low complexity" evidence="14">
    <location>
        <begin position="535"/>
        <end position="546"/>
    </location>
</feature>
<organism evidence="17 18">
    <name type="scientific">Amphibalanus amphitrite</name>
    <name type="common">Striped barnacle</name>
    <name type="synonym">Balanus amphitrite</name>
    <dbReference type="NCBI Taxonomy" id="1232801"/>
    <lineage>
        <taxon>Eukaryota</taxon>
        <taxon>Metazoa</taxon>
        <taxon>Ecdysozoa</taxon>
        <taxon>Arthropoda</taxon>
        <taxon>Crustacea</taxon>
        <taxon>Multicrustacea</taxon>
        <taxon>Cirripedia</taxon>
        <taxon>Thoracica</taxon>
        <taxon>Thoracicalcarea</taxon>
        <taxon>Balanomorpha</taxon>
        <taxon>Balanoidea</taxon>
        <taxon>Balanidae</taxon>
        <taxon>Amphibalaninae</taxon>
        <taxon>Amphibalanus</taxon>
    </lineage>
</organism>
<evidence type="ECO:0000313" key="17">
    <source>
        <dbReference type="EMBL" id="KAF0305384.1"/>
    </source>
</evidence>
<dbReference type="InterPro" id="IPR036412">
    <property type="entry name" value="HAD-like_sf"/>
</dbReference>
<dbReference type="Gene3D" id="3.40.50.1000">
    <property type="entry name" value="HAD superfamily/HAD-like"/>
    <property type="match status" value="1"/>
</dbReference>
<dbReference type="InterPro" id="IPR001757">
    <property type="entry name" value="P_typ_ATPase"/>
</dbReference>
<feature type="transmembrane region" description="Helical" evidence="13">
    <location>
        <begin position="230"/>
        <end position="251"/>
    </location>
</feature>
<keyword evidence="8 13" id="KW-0460">Magnesium</keyword>
<comment type="catalytic activity">
    <reaction evidence="12 13">
        <text>ATP + H2O = ADP + phosphate + H(+)</text>
        <dbReference type="Rhea" id="RHEA:13065"/>
        <dbReference type="ChEBI" id="CHEBI:15377"/>
        <dbReference type="ChEBI" id="CHEBI:15378"/>
        <dbReference type="ChEBI" id="CHEBI:30616"/>
        <dbReference type="ChEBI" id="CHEBI:43474"/>
        <dbReference type="ChEBI" id="CHEBI:456216"/>
    </reaction>
</comment>
<dbReference type="FunFam" id="3.40.50.1000:FF:000068">
    <property type="entry name" value="Cation-transporting ATPase"/>
    <property type="match status" value="1"/>
</dbReference>
<evidence type="ECO:0000256" key="12">
    <source>
        <dbReference type="ARBA" id="ARBA00049360"/>
    </source>
</evidence>
<dbReference type="Pfam" id="PF00122">
    <property type="entry name" value="E1-E2_ATPase"/>
    <property type="match status" value="1"/>
</dbReference>
<feature type="transmembrane region" description="Helical" evidence="13">
    <location>
        <begin position="1169"/>
        <end position="1193"/>
    </location>
</feature>
<proteinExistence type="inferred from homology"/>
<dbReference type="GO" id="GO:0016020">
    <property type="term" value="C:membrane"/>
    <property type="evidence" value="ECO:0007669"/>
    <property type="project" value="UniProtKB-SubCell"/>
</dbReference>
<evidence type="ECO:0000256" key="10">
    <source>
        <dbReference type="ARBA" id="ARBA00022989"/>
    </source>
</evidence>
<feature type="transmembrane region" description="Helical" evidence="13">
    <location>
        <begin position="980"/>
        <end position="999"/>
    </location>
</feature>
<dbReference type="Pfam" id="PF13246">
    <property type="entry name" value="Cation_ATPase"/>
    <property type="match status" value="1"/>
</dbReference>
<dbReference type="SUPFAM" id="SSF81653">
    <property type="entry name" value="Calcium ATPase, transduction domain A"/>
    <property type="match status" value="1"/>
</dbReference>
<evidence type="ECO:0000256" key="7">
    <source>
        <dbReference type="ARBA" id="ARBA00022840"/>
    </source>
</evidence>
<keyword evidence="11 13" id="KW-0472">Membrane</keyword>
<evidence type="ECO:0000256" key="6">
    <source>
        <dbReference type="ARBA" id="ARBA00022741"/>
    </source>
</evidence>
<evidence type="ECO:0000256" key="3">
    <source>
        <dbReference type="ARBA" id="ARBA00022553"/>
    </source>
</evidence>
<dbReference type="GO" id="GO:0005524">
    <property type="term" value="F:ATP binding"/>
    <property type="evidence" value="ECO:0007669"/>
    <property type="project" value="UniProtKB-UniRule"/>
</dbReference>
<dbReference type="Proteomes" id="UP000440578">
    <property type="component" value="Unassembled WGS sequence"/>
</dbReference>
<evidence type="ECO:0000256" key="5">
    <source>
        <dbReference type="ARBA" id="ARBA00022723"/>
    </source>
</evidence>
<feature type="domain" description="P5B-type ATPase N-terminal" evidence="16">
    <location>
        <begin position="51"/>
        <end position="176"/>
    </location>
</feature>
<keyword evidence="10 13" id="KW-1133">Transmembrane helix</keyword>
<evidence type="ECO:0000256" key="14">
    <source>
        <dbReference type="SAM" id="MobiDB-lite"/>
    </source>
</evidence>
<accession>A0A6A4WNK4</accession>
<dbReference type="Gene3D" id="2.70.150.10">
    <property type="entry name" value="Calcium-transporting ATPase, cytoplasmic transduction domain A"/>
    <property type="match status" value="1"/>
</dbReference>
<evidence type="ECO:0000256" key="1">
    <source>
        <dbReference type="ARBA" id="ARBA00004141"/>
    </source>
</evidence>
<feature type="compositionally biased region" description="Polar residues" evidence="14">
    <location>
        <begin position="1"/>
        <end position="16"/>
    </location>
</feature>
<evidence type="ECO:0000256" key="9">
    <source>
        <dbReference type="ARBA" id="ARBA00022967"/>
    </source>
</evidence>
<dbReference type="SFLD" id="SFLDF00027">
    <property type="entry name" value="p-type_atpase"/>
    <property type="match status" value="1"/>
</dbReference>
<dbReference type="SFLD" id="SFLDG00002">
    <property type="entry name" value="C1.7:_P-type_atpase_like"/>
    <property type="match status" value="1"/>
</dbReference>
<feature type="transmembrane region" description="Helical" evidence="13">
    <location>
        <begin position="67"/>
        <end position="84"/>
    </location>
</feature>
<dbReference type="PROSITE" id="PS00154">
    <property type="entry name" value="ATPASE_E1_E2"/>
    <property type="match status" value="1"/>
</dbReference>
<feature type="domain" description="P-type ATPase A" evidence="15">
    <location>
        <begin position="293"/>
        <end position="412"/>
    </location>
</feature>
<keyword evidence="5 13" id="KW-0479">Metal-binding</keyword>
<dbReference type="InterPro" id="IPR044492">
    <property type="entry name" value="P_typ_ATPase_HD_dom"/>
</dbReference>
<dbReference type="SFLD" id="SFLDS00003">
    <property type="entry name" value="Haloacid_Dehalogenase"/>
    <property type="match status" value="1"/>
</dbReference>
<keyword evidence="7 13" id="KW-0067">ATP-binding</keyword>
<keyword evidence="3" id="KW-0597">Phosphoprotein</keyword>
<feature type="transmembrane region" description="Helical" evidence="13">
    <location>
        <begin position="429"/>
        <end position="446"/>
    </location>
</feature>
<feature type="transmembrane region" description="Helical" evidence="13">
    <location>
        <begin position="466"/>
        <end position="486"/>
    </location>
</feature>
<dbReference type="Pfam" id="PF12409">
    <property type="entry name" value="P5-ATPase"/>
    <property type="match status" value="1"/>
</dbReference>
<dbReference type="NCBIfam" id="TIGR01494">
    <property type="entry name" value="ATPase_P-type"/>
    <property type="match status" value="1"/>
</dbReference>
<dbReference type="SUPFAM" id="SSF56784">
    <property type="entry name" value="HAD-like"/>
    <property type="match status" value="1"/>
</dbReference>
<dbReference type="Gene3D" id="3.40.1110.10">
    <property type="entry name" value="Calcium-transporting ATPase, cytoplasmic domain N"/>
    <property type="match status" value="1"/>
</dbReference>
<dbReference type="PROSITE" id="PS01229">
    <property type="entry name" value="COF_2"/>
    <property type="match status" value="1"/>
</dbReference>
<keyword evidence="18" id="KW-1185">Reference proteome</keyword>
<evidence type="ECO:0000256" key="13">
    <source>
        <dbReference type="RuleBase" id="RU362082"/>
    </source>
</evidence>
<dbReference type="InterPro" id="IPR023299">
    <property type="entry name" value="ATPase_P-typ_cyto_dom_N"/>
</dbReference>
<dbReference type="EMBL" id="VIIS01000754">
    <property type="protein sequence ID" value="KAF0305384.1"/>
    <property type="molecule type" value="Genomic_DNA"/>
</dbReference>
<comment type="similarity">
    <text evidence="2 13">Belongs to the cation transport ATPase (P-type) (TC 3.A.3) family. Type V subfamily.</text>
</comment>
<dbReference type="GO" id="GO:0015203">
    <property type="term" value="F:polyamine transmembrane transporter activity"/>
    <property type="evidence" value="ECO:0007669"/>
    <property type="project" value="TreeGrafter"/>
</dbReference>
<keyword evidence="9 13" id="KW-1278">Translocase</keyword>
<gene>
    <name evidence="17" type="primary">ATP13A3_4</name>
    <name evidence="17" type="ORF">FJT64_022991</name>
</gene>
<sequence>MVSKMISSDTVTSGFSNIGPGGEDQTASMQLLGGGFKRPSLGTKQKTTDGDESAVVLGFRRSAPLTALLWLAVLLTAGLLRLLLHWRPDWMLRCTHRRCHLRHATSVLVIERYKKYTSRFIHVVRTKRSSPADVEDEEAIDLEKPRLFVPDMATREFRAVTEIRFFRHKKLCHLWNNETERFERLEPVFTGQLMKELHNMKPLSVAEQDGRRAVFGDNNINLQLTPLLKIIFLEVLSPFYVFQVFACLLWFLDEYEYYATAIVVASTASVTAAVYQQRKNEKNLRRTIHVTDVVEVVRDDDSTQVVPADCLVPGDIIVVPSHKTTLCCDAVLLTGNVIVNESMLTGESVPVTKVPLPADSGLERYSPQLHGRHTLFSGTQLLQTRYYKHERVLAVVTQTGFMTSKGQLVRSILYPPPVDFELQQDSYKFIGVLACVAIVGVIYSSYTKAMRDVPASDIALDVLDLVTIVVPPALPYAMAVGIIVGVERLSRRGIFCISPRSVNLAGLIDIVCFDKTGTLTEDGLDLKGVVRVSSSGDPPGAASPDSDPGKQQLESVSSLPVGLFTTGMAACHGLILINGELTGDPLDLKVSTEVKGELIGIKVSIEMFESTGWQLEEPEMDETSRFDVLAPTVVRPPAGLEMETVPEGGGNEGNVEMDQDVPFEVGIVRQFVFSSSLQRMSVLTRRLGAKHMELFCKGSPEMIMSLSDPETVPPSIRPVLDSYTQHGFRVLALGHRPLPKLSYARAQRIAREEVECQLTFLGLLVFENRLKPQSRPVLQELYNADIRTVMVTGDNMLTALSVAHDSGLLPAGVPVVSVSVAPAALTGDGPPPLVYRLLERTAPCPAQAAAGSGDGAARLALAAEPGEYRLAVTGSDWEAICRYHPALVPRLAVRGAVFARMRPEQKQQLIERVKELGYHVGMCGDGANDCGALKAAHTGVSLSEAEASVASPFTSRTPDIGCVPNIVREGRAALVTSFGVFKYMAAYSLTQFISVIILYEKENALTDFQFLYIDMFLIMVFSGLFSLTRAYPGPLSRQRPSASLVSVTPILSLVCQIALVAAVQIWANVDVQRQPWYIPYKPAGPDEDDDFASHENFAVYSVSSFQYIWLVLVFSRAAPFRRPLYTNVWFSLSILINLVFCAWCVVHPADWMASWLELLPPPSLDWRLKLAGVAVAQLVVALVLEYGVVEALVTRRLLPRLGARASARPAHTFVSDRLAAEAGSWPPLSAAPAPAQQELSAEELMKRLPPAAPAR</sequence>
<comment type="caution">
    <text evidence="17">The sequence shown here is derived from an EMBL/GenBank/DDBJ whole genome shotgun (WGS) entry which is preliminary data.</text>
</comment>
<dbReference type="PANTHER" id="PTHR45630:SF8">
    <property type="entry name" value="CATION-TRANSPORTING ATPASE"/>
    <property type="match status" value="1"/>
</dbReference>
<dbReference type="AlphaFoldDB" id="A0A6A4WNK4"/>
<evidence type="ECO:0000259" key="16">
    <source>
        <dbReference type="Pfam" id="PF12409"/>
    </source>
</evidence>
<evidence type="ECO:0000256" key="2">
    <source>
        <dbReference type="ARBA" id="ARBA00006000"/>
    </source>
</evidence>
<dbReference type="EC" id="7.2.2.-" evidence="13"/>
<feature type="transmembrane region" description="Helical" evidence="13">
    <location>
        <begin position="1097"/>
        <end position="1115"/>
    </location>
</feature>
<dbReference type="GO" id="GO:0016887">
    <property type="term" value="F:ATP hydrolysis activity"/>
    <property type="evidence" value="ECO:0007669"/>
    <property type="project" value="InterPro"/>
</dbReference>
<feature type="transmembrane region" description="Helical" evidence="13">
    <location>
        <begin position="1011"/>
        <end position="1031"/>
    </location>
</feature>
<dbReference type="GO" id="GO:0019829">
    <property type="term" value="F:ATPase-coupled monoatomic cation transmembrane transporter activity"/>
    <property type="evidence" value="ECO:0007669"/>
    <property type="project" value="UniProtKB-UniRule"/>
</dbReference>
<reference evidence="17 18" key="1">
    <citation type="submission" date="2019-07" db="EMBL/GenBank/DDBJ databases">
        <title>Draft genome assembly of a fouling barnacle, Amphibalanus amphitrite (Darwin, 1854): The first reference genome for Thecostraca.</title>
        <authorList>
            <person name="Kim W."/>
        </authorList>
    </citation>
    <scope>NUCLEOTIDE SEQUENCE [LARGE SCALE GENOMIC DNA]</scope>
    <source>
        <strain evidence="17">SNU_AA5</strain>
        <tissue evidence="17">Soma without cirri and trophi</tissue>
    </source>
</reference>
<dbReference type="InterPro" id="IPR018303">
    <property type="entry name" value="ATPase_P-typ_P_site"/>
</dbReference>
<dbReference type="GO" id="GO:0140358">
    <property type="term" value="F:P-type transmembrane transporter activity"/>
    <property type="evidence" value="ECO:0007669"/>
    <property type="project" value="InterPro"/>
</dbReference>
<dbReference type="PANTHER" id="PTHR45630">
    <property type="entry name" value="CATION-TRANSPORTING ATPASE-RELATED"/>
    <property type="match status" value="1"/>
</dbReference>
<dbReference type="PRINTS" id="PR00119">
    <property type="entry name" value="CATATPASE"/>
</dbReference>
<dbReference type="InterPro" id="IPR023298">
    <property type="entry name" value="ATPase_P-typ_TM_dom_sf"/>
</dbReference>
<dbReference type="InterPro" id="IPR008250">
    <property type="entry name" value="ATPase_P-typ_transduc_dom_A_sf"/>
</dbReference>
<name>A0A6A4WNK4_AMPAM</name>
<dbReference type="FunFam" id="1.20.1110.10:FF:000023">
    <property type="entry name" value="Cation-transporting ATPase"/>
    <property type="match status" value="1"/>
</dbReference>
<feature type="transmembrane region" description="Helical" evidence="13">
    <location>
        <begin position="1043"/>
        <end position="1067"/>
    </location>
</feature>
<dbReference type="InterPro" id="IPR047819">
    <property type="entry name" value="P5A-ATPase_N"/>
</dbReference>
<keyword evidence="4 13" id="KW-0812">Transmembrane</keyword>
<feature type="transmembrane region" description="Helical" evidence="13">
    <location>
        <begin position="1127"/>
        <end position="1149"/>
    </location>
</feature>
<dbReference type="InterPro" id="IPR059000">
    <property type="entry name" value="ATPase_P-type_domA"/>
</dbReference>
<feature type="region of interest" description="Disordered" evidence="14">
    <location>
        <begin position="535"/>
        <end position="554"/>
    </location>
</feature>
<feature type="transmembrane region" description="Helical" evidence="13">
    <location>
        <begin position="257"/>
        <end position="275"/>
    </location>
</feature>
<dbReference type="GO" id="GO:0006874">
    <property type="term" value="P:intracellular calcium ion homeostasis"/>
    <property type="evidence" value="ECO:0007669"/>
    <property type="project" value="TreeGrafter"/>
</dbReference>
<dbReference type="GO" id="GO:0046872">
    <property type="term" value="F:metal ion binding"/>
    <property type="evidence" value="ECO:0007669"/>
    <property type="project" value="UniProtKB-UniRule"/>
</dbReference>